<dbReference type="HAMAP" id="MF_00271">
    <property type="entry name" value="ATP_synth_D_arch"/>
    <property type="match status" value="1"/>
</dbReference>
<evidence type="ECO:0000256" key="1">
    <source>
        <dbReference type="ARBA" id="ARBA00005850"/>
    </source>
</evidence>
<comment type="caution">
    <text evidence="5">The sequence shown here is derived from an EMBL/GenBank/DDBJ whole genome shotgun (WGS) entry which is preliminary data.</text>
</comment>
<evidence type="ECO:0000256" key="4">
    <source>
        <dbReference type="HAMAP-Rule" id="MF_00271"/>
    </source>
</evidence>
<sequence length="220" mass="25119">MAVQAVPTKGNLMNTKKSLALAKNGYELLDRKRNILIREMMTLIDHANAIQEKIDNAYEEAYIALQTANVTNGFCDDLSNTIPEEDSLKLDSRSVMGVEIPILTIDEKKPQTYLHYGLRLTNSGIDKTYEKFTEVKYLTAELAEIENSVYRLAVSIKKTQKRANALKNIMIPKFEETVKFISDALDEKEREEFSRLKVIKRTKLKKAQAEKEKQTQAENA</sequence>
<gene>
    <name evidence="4" type="primary">atpD</name>
    <name evidence="5" type="ORF">H8R91_03885</name>
</gene>
<keyword evidence="6" id="KW-1185">Reference proteome</keyword>
<dbReference type="Proteomes" id="UP000636755">
    <property type="component" value="Unassembled WGS sequence"/>
</dbReference>
<dbReference type="InterPro" id="IPR002699">
    <property type="entry name" value="V_ATPase_D"/>
</dbReference>
<proteinExistence type="inferred from homology"/>
<dbReference type="Gene3D" id="1.10.287.3240">
    <property type="match status" value="1"/>
</dbReference>
<dbReference type="Pfam" id="PF01813">
    <property type="entry name" value="ATP-synt_D"/>
    <property type="match status" value="1"/>
</dbReference>
<comment type="similarity">
    <text evidence="1 4">Belongs to the V-ATPase D subunit family.</text>
</comment>
<dbReference type="RefSeq" id="WP_022234482.1">
    <property type="nucleotide sequence ID" value="NZ_JACOPS010000001.1"/>
</dbReference>
<protein>
    <recommendedName>
        <fullName evidence="4">V-type ATP synthase subunit D</fullName>
    </recommendedName>
    <alternativeName>
        <fullName evidence="4">V-ATPase subunit D</fullName>
    </alternativeName>
</protein>
<dbReference type="EMBL" id="JACOPS010000001">
    <property type="protein sequence ID" value="MBC5727682.1"/>
    <property type="molecule type" value="Genomic_DNA"/>
</dbReference>
<evidence type="ECO:0000256" key="2">
    <source>
        <dbReference type="ARBA" id="ARBA00022448"/>
    </source>
</evidence>
<keyword evidence="4" id="KW-0375">Hydrogen ion transport</keyword>
<keyword evidence="2 4" id="KW-0813">Transport</keyword>
<keyword evidence="3 4" id="KW-0406">Ion transport</keyword>
<evidence type="ECO:0000313" key="5">
    <source>
        <dbReference type="EMBL" id="MBC5727682.1"/>
    </source>
</evidence>
<comment type="function">
    <text evidence="4">Produces ATP from ADP in the presence of a proton gradient across the membrane.</text>
</comment>
<evidence type="ECO:0000313" key="6">
    <source>
        <dbReference type="Proteomes" id="UP000636755"/>
    </source>
</evidence>
<keyword evidence="4" id="KW-0066">ATP synthesis</keyword>
<name>A0ABR7HJN1_9FIRM</name>
<organism evidence="5 6">
    <name type="scientific">Ruminococcus intestinalis</name>
    <dbReference type="NCBI Taxonomy" id="2763066"/>
    <lineage>
        <taxon>Bacteria</taxon>
        <taxon>Bacillati</taxon>
        <taxon>Bacillota</taxon>
        <taxon>Clostridia</taxon>
        <taxon>Eubacteriales</taxon>
        <taxon>Oscillospiraceae</taxon>
        <taxon>Ruminococcus</taxon>
    </lineage>
</organism>
<dbReference type="PANTHER" id="PTHR11671">
    <property type="entry name" value="V-TYPE ATP SYNTHASE SUBUNIT D"/>
    <property type="match status" value="1"/>
</dbReference>
<reference evidence="5 6" key="1">
    <citation type="submission" date="2020-08" db="EMBL/GenBank/DDBJ databases">
        <title>Genome public.</title>
        <authorList>
            <person name="Liu C."/>
            <person name="Sun Q."/>
        </authorList>
    </citation>
    <scope>NUCLEOTIDE SEQUENCE [LARGE SCALE GENOMIC DNA]</scope>
    <source>
        <strain evidence="5 6">NSJ-71</strain>
    </source>
</reference>
<evidence type="ECO:0000256" key="3">
    <source>
        <dbReference type="ARBA" id="ARBA00023065"/>
    </source>
</evidence>
<dbReference type="NCBIfam" id="TIGR00309">
    <property type="entry name" value="V_ATPase_subD"/>
    <property type="match status" value="1"/>
</dbReference>
<accession>A0ABR7HJN1</accession>